<feature type="compositionally biased region" description="Polar residues" evidence="1">
    <location>
        <begin position="88"/>
        <end position="103"/>
    </location>
</feature>
<name>A0ABQ5VM51_9RHOB</name>
<accession>A0ABQ5VM51</accession>
<comment type="caution">
    <text evidence="2">The sequence shown here is derived from an EMBL/GenBank/DDBJ whole genome shotgun (WGS) entry which is preliminary data.</text>
</comment>
<gene>
    <name evidence="2" type="ORF">GCM10007927_29170</name>
</gene>
<keyword evidence="3" id="KW-1185">Reference proteome</keyword>
<dbReference type="EMBL" id="BSNL01000001">
    <property type="protein sequence ID" value="GLQ28114.1"/>
    <property type="molecule type" value="Genomic_DNA"/>
</dbReference>
<feature type="region of interest" description="Disordered" evidence="1">
    <location>
        <begin position="474"/>
        <end position="513"/>
    </location>
</feature>
<dbReference type="RefSeq" id="WP_284374547.1">
    <property type="nucleotide sequence ID" value="NZ_BSNL01000001.1"/>
</dbReference>
<organism evidence="2 3">
    <name type="scientific">Sulfitobacter pacificus</name>
    <dbReference type="NCBI Taxonomy" id="1499314"/>
    <lineage>
        <taxon>Bacteria</taxon>
        <taxon>Pseudomonadati</taxon>
        <taxon>Pseudomonadota</taxon>
        <taxon>Alphaproteobacteria</taxon>
        <taxon>Rhodobacterales</taxon>
        <taxon>Roseobacteraceae</taxon>
        <taxon>Sulfitobacter</taxon>
    </lineage>
</organism>
<evidence type="ECO:0000313" key="3">
    <source>
        <dbReference type="Proteomes" id="UP001161388"/>
    </source>
</evidence>
<feature type="region of interest" description="Disordered" evidence="1">
    <location>
        <begin position="342"/>
        <end position="382"/>
    </location>
</feature>
<dbReference type="InterPro" id="IPR038610">
    <property type="entry name" value="FliK-like_C_sf"/>
</dbReference>
<feature type="compositionally biased region" description="Polar residues" evidence="1">
    <location>
        <begin position="342"/>
        <end position="352"/>
    </location>
</feature>
<feature type="region of interest" description="Disordered" evidence="1">
    <location>
        <begin position="78"/>
        <end position="103"/>
    </location>
</feature>
<dbReference type="Gene3D" id="3.30.750.140">
    <property type="match status" value="1"/>
</dbReference>
<feature type="compositionally biased region" description="Basic and acidic residues" evidence="1">
    <location>
        <begin position="474"/>
        <end position="485"/>
    </location>
</feature>
<dbReference type="Proteomes" id="UP001161388">
    <property type="component" value="Unassembled WGS sequence"/>
</dbReference>
<sequence>MAVPETAGTITPETSGEGQKVFLEGLETTLLSDDSETSADAVATTLNASAVAAAEMVEGDADLAAEMLPLTVVAPDAAAPPPQGGTAMATSGVPTSNKNAQPSQLHHTNIIGEETSTAPAAQAAPSDDGVAIDVLVPRQPQGQPVTAALETAPVSGNAGSPKPAEVPQAQAPFAANRAAPAPASPTPHDAVLAPATPKQQMPQAAAVDTPATASIQGTPLQQPQPTSSNATNGILLKSDNSIVPIPTASPTQDLAQPGPTAPRLHGQTSSAMPELTTLSGQTAHLTAVPQSVLPKPVNTLKDAPLTAATLSNGDTMERPVVATEAGSKPTFLIGQDKQVNTTPTPIANSLLGQPSAEPEQITPSSTQATTGVTPQGATEAAATETSVKVPVKPFTEAVMAQIKSVEATQGRTTVNLIPRGLGNIEIEVLSDKDGAARVVVRVENPVVLQALRDDRQVLAQAIGVSDSGIFDFQEHSAGEQPDPQRENSPQGSASISDASEMQPEVGHLDVVQDGHLDIMT</sequence>
<feature type="compositionally biased region" description="Polar residues" evidence="1">
    <location>
        <begin position="486"/>
        <end position="499"/>
    </location>
</feature>
<feature type="region of interest" description="Disordered" evidence="1">
    <location>
        <begin position="248"/>
        <end position="268"/>
    </location>
</feature>
<feature type="compositionally biased region" description="Polar residues" evidence="1">
    <location>
        <begin position="211"/>
        <end position="232"/>
    </location>
</feature>
<evidence type="ECO:0008006" key="4">
    <source>
        <dbReference type="Google" id="ProtNLM"/>
    </source>
</evidence>
<evidence type="ECO:0000256" key="1">
    <source>
        <dbReference type="SAM" id="MobiDB-lite"/>
    </source>
</evidence>
<evidence type="ECO:0000313" key="2">
    <source>
        <dbReference type="EMBL" id="GLQ28114.1"/>
    </source>
</evidence>
<feature type="compositionally biased region" description="Low complexity" evidence="1">
    <location>
        <begin position="176"/>
        <end position="190"/>
    </location>
</feature>
<feature type="compositionally biased region" description="Polar residues" evidence="1">
    <location>
        <begin position="361"/>
        <end position="376"/>
    </location>
</feature>
<protein>
    <recommendedName>
        <fullName evidence="4">Flagellar hook-length control protein-like C-terminal domain-containing protein</fullName>
    </recommendedName>
</protein>
<reference evidence="2" key="1">
    <citation type="journal article" date="2014" name="Int. J. Syst. Evol. Microbiol.">
        <title>Complete genome of a new Firmicutes species belonging to the dominant human colonic microbiota ('Ruminococcus bicirculans') reveals two chromosomes and a selective capacity to utilize plant glucans.</title>
        <authorList>
            <consortium name="NISC Comparative Sequencing Program"/>
            <person name="Wegmann U."/>
            <person name="Louis P."/>
            <person name="Goesmann A."/>
            <person name="Henrissat B."/>
            <person name="Duncan S.H."/>
            <person name="Flint H.J."/>
        </authorList>
    </citation>
    <scope>NUCLEOTIDE SEQUENCE</scope>
    <source>
        <strain evidence="2">NBRC 109915</strain>
    </source>
</reference>
<proteinExistence type="predicted"/>
<reference evidence="2" key="2">
    <citation type="submission" date="2023-01" db="EMBL/GenBank/DDBJ databases">
        <title>Draft genome sequence of Sulfitobacter pacificus strain NBRC 109915.</title>
        <authorList>
            <person name="Sun Q."/>
            <person name="Mori K."/>
        </authorList>
    </citation>
    <scope>NUCLEOTIDE SEQUENCE</scope>
    <source>
        <strain evidence="2">NBRC 109915</strain>
    </source>
</reference>
<feature type="region of interest" description="Disordered" evidence="1">
    <location>
        <begin position="176"/>
        <end position="232"/>
    </location>
</feature>